<keyword evidence="2" id="KW-1185">Reference proteome</keyword>
<evidence type="ECO:0000313" key="1">
    <source>
        <dbReference type="EMBL" id="AFY86586.1"/>
    </source>
</evidence>
<dbReference type="eggNOG" id="ENOG5032DEP">
    <property type="taxonomic scope" value="Bacteria"/>
</dbReference>
<name>K9TWL9_CHRTP</name>
<dbReference type="InParanoid" id="K9TWL9"/>
<dbReference type="RefSeq" id="WP_015153135.1">
    <property type="nucleotide sequence ID" value="NC_019695.1"/>
</dbReference>
<dbReference type="KEGG" id="cthe:Chro_1054"/>
<accession>K9TWL9</accession>
<dbReference type="AlphaFoldDB" id="K9TWL9"/>
<dbReference type="HOGENOM" id="CLU_1178865_0_0_3"/>
<dbReference type="OrthoDB" id="582963at2"/>
<organism evidence="1 2">
    <name type="scientific">Chroococcidiopsis thermalis (strain PCC 7203)</name>
    <dbReference type="NCBI Taxonomy" id="251229"/>
    <lineage>
        <taxon>Bacteria</taxon>
        <taxon>Bacillati</taxon>
        <taxon>Cyanobacteriota</taxon>
        <taxon>Cyanophyceae</taxon>
        <taxon>Chroococcidiopsidales</taxon>
        <taxon>Chroococcidiopsidaceae</taxon>
        <taxon>Chroococcidiopsis</taxon>
    </lineage>
</organism>
<reference evidence="1 2" key="1">
    <citation type="submission" date="2012-06" db="EMBL/GenBank/DDBJ databases">
        <title>Finished chromosome of genome of Chroococcidiopsis thermalis PCC 7203.</title>
        <authorList>
            <consortium name="US DOE Joint Genome Institute"/>
            <person name="Gugger M."/>
            <person name="Coursin T."/>
            <person name="Rippka R."/>
            <person name="Tandeau De Marsac N."/>
            <person name="Huntemann M."/>
            <person name="Wei C.-L."/>
            <person name="Han J."/>
            <person name="Detter J.C."/>
            <person name="Han C."/>
            <person name="Tapia R."/>
            <person name="Davenport K."/>
            <person name="Daligault H."/>
            <person name="Erkkila T."/>
            <person name="Gu W."/>
            <person name="Munk A.C.C."/>
            <person name="Teshima H."/>
            <person name="Xu Y."/>
            <person name="Chain P."/>
            <person name="Chen A."/>
            <person name="Krypides N."/>
            <person name="Mavromatis K."/>
            <person name="Markowitz V."/>
            <person name="Szeto E."/>
            <person name="Ivanova N."/>
            <person name="Mikhailova N."/>
            <person name="Ovchinnikova G."/>
            <person name="Pagani I."/>
            <person name="Pati A."/>
            <person name="Goodwin L."/>
            <person name="Peters L."/>
            <person name="Pitluck S."/>
            <person name="Woyke T."/>
            <person name="Kerfeld C."/>
        </authorList>
    </citation>
    <scope>NUCLEOTIDE SEQUENCE [LARGE SCALE GENOMIC DNA]</scope>
    <source>
        <strain evidence="1 2">PCC 7203</strain>
    </source>
</reference>
<proteinExistence type="predicted"/>
<evidence type="ECO:0000313" key="2">
    <source>
        <dbReference type="Proteomes" id="UP000010384"/>
    </source>
</evidence>
<sequence>MSKKIILKGTTENLKPAITLILGIHQMLEGLDLGAGGDRDSEAHPDRRFRPQIRLHFLQDTDFNKGSNAPGYHGERRVPGRLTWRLMNETSETITLGELTRIGQQIKQIFGANNGYVWQKGKELYTYADWDRGYQMQILARSASQAQDLVTKILSLQGHTPTWKYMTKGENLDRASRYPETPVTKTILGKSVTMPKTRPNVEVRFTYADARIHKLLEPVVIYDQTNKKVGALVR</sequence>
<dbReference type="EMBL" id="CP003597">
    <property type="protein sequence ID" value="AFY86586.1"/>
    <property type="molecule type" value="Genomic_DNA"/>
</dbReference>
<dbReference type="STRING" id="251229.Chro_1054"/>
<protein>
    <submittedName>
        <fullName evidence="1">Uncharacterized protein</fullName>
    </submittedName>
</protein>
<gene>
    <name evidence="1" type="ORF">Chro_1054</name>
</gene>
<dbReference type="Proteomes" id="UP000010384">
    <property type="component" value="Chromosome"/>
</dbReference>